<keyword evidence="4 5" id="KW-0472">Membrane</keyword>
<evidence type="ECO:0000256" key="2">
    <source>
        <dbReference type="ARBA" id="ARBA00022692"/>
    </source>
</evidence>
<dbReference type="InterPro" id="IPR010920">
    <property type="entry name" value="LSM_dom_sf"/>
</dbReference>
<dbReference type="OrthoDB" id="9792218at2"/>
<dbReference type="GO" id="GO:0016020">
    <property type="term" value="C:membrane"/>
    <property type="evidence" value="ECO:0007669"/>
    <property type="project" value="UniProtKB-SubCell"/>
</dbReference>
<reference evidence="8" key="1">
    <citation type="submission" date="2016-11" db="EMBL/GenBank/DDBJ databases">
        <authorList>
            <person name="Varghese N."/>
            <person name="Submissions S."/>
        </authorList>
    </citation>
    <scope>NUCLEOTIDE SEQUENCE [LARGE SCALE GENOMIC DNA]</scope>
    <source>
        <strain evidence="8">DSM 24579</strain>
    </source>
</reference>
<dbReference type="Gene3D" id="2.30.30.60">
    <property type="match status" value="1"/>
</dbReference>
<dbReference type="GO" id="GO:0008381">
    <property type="term" value="F:mechanosensitive monoatomic ion channel activity"/>
    <property type="evidence" value="ECO:0007669"/>
    <property type="project" value="UniProtKB-ARBA"/>
</dbReference>
<feature type="transmembrane region" description="Helical" evidence="5">
    <location>
        <begin position="382"/>
        <end position="404"/>
    </location>
</feature>
<dbReference type="EMBL" id="FQVT01000001">
    <property type="protein sequence ID" value="SHF58010.1"/>
    <property type="molecule type" value="Genomic_DNA"/>
</dbReference>
<accession>A0A1M5CTJ9</accession>
<evidence type="ECO:0000256" key="4">
    <source>
        <dbReference type="ARBA" id="ARBA00023136"/>
    </source>
</evidence>
<dbReference type="InterPro" id="IPR006685">
    <property type="entry name" value="MscS_channel_2nd"/>
</dbReference>
<evidence type="ECO:0000313" key="7">
    <source>
        <dbReference type="EMBL" id="SHF58010.1"/>
    </source>
</evidence>
<evidence type="ECO:0000259" key="6">
    <source>
        <dbReference type="Pfam" id="PF00924"/>
    </source>
</evidence>
<dbReference type="RefSeq" id="WP_083572021.1">
    <property type="nucleotide sequence ID" value="NZ_FQVT01000001.1"/>
</dbReference>
<feature type="transmembrane region" description="Helical" evidence="5">
    <location>
        <begin position="235"/>
        <end position="256"/>
    </location>
</feature>
<keyword evidence="2 5" id="KW-0812">Transmembrane</keyword>
<sequence>MNKRFFLPQLFSICIALISFEGLGQDTINYERPSRDSTISSHSPSIKGNIGVYDENYYKLRHVNRALGETPSEVNLQTPQATLENFILNSRNKEFNKAAYSLNLNLLPSSVSKKQVEKLARKLFMVINQNINLNWDELSDRPDGQTDEAMQGNKALIGKSRRSLEFGKLEIKDRDISLRLQRVKYGNESPYWLISANTVENIDALYAVYGPSNIGEIIPNWGWQSTIFEIPIWKAIGSLVSFIISFLLGWLILFLLRRVFSNSRHKWISGISFRLAFPAGLAVGILCFYFLLVNYISFNGFFANSFHTILLIASVGATTWFIMRFIDSFMRYLVKHRTGNIAGENSLKSRRRLTHLSVARRVFIFLIFVIGIAIILSQFESFVQVGISLFASAGVATIIIGIAAQSTLGNIIAGIQIAVTKPVQIGDNVIMNDNWGYVEDIGFVYMIVRTWDQRRLVVPLKRVISETFENWSMINSRQVRPIYLYADYRIEVQKVRDKFEDLLRNSNTWDKKKAPTVQVVEITEKTMKLSAYCSAKDPLTAWDLQCELREKLIAYIGELEDGLYLAKTRNTLDKTLEK</sequence>
<organism evidence="7 8">
    <name type="scientific">Salegentibacter echinorum</name>
    <dbReference type="NCBI Taxonomy" id="1073325"/>
    <lineage>
        <taxon>Bacteria</taxon>
        <taxon>Pseudomonadati</taxon>
        <taxon>Bacteroidota</taxon>
        <taxon>Flavobacteriia</taxon>
        <taxon>Flavobacteriales</taxon>
        <taxon>Flavobacteriaceae</taxon>
        <taxon>Salegentibacter</taxon>
    </lineage>
</organism>
<feature type="transmembrane region" description="Helical" evidence="5">
    <location>
        <begin position="358"/>
        <end position="376"/>
    </location>
</feature>
<evidence type="ECO:0000313" key="8">
    <source>
        <dbReference type="Proteomes" id="UP000183945"/>
    </source>
</evidence>
<keyword evidence="3 5" id="KW-1133">Transmembrane helix</keyword>
<feature type="transmembrane region" description="Helical" evidence="5">
    <location>
        <begin position="302"/>
        <end position="323"/>
    </location>
</feature>
<dbReference type="PANTHER" id="PTHR30566:SF25">
    <property type="entry name" value="INNER MEMBRANE PROTEIN"/>
    <property type="match status" value="1"/>
</dbReference>
<dbReference type="SUPFAM" id="SSF50182">
    <property type="entry name" value="Sm-like ribonucleoproteins"/>
    <property type="match status" value="1"/>
</dbReference>
<gene>
    <name evidence="7" type="ORF">SAMN05444483_101661</name>
</gene>
<feature type="transmembrane region" description="Helical" evidence="5">
    <location>
        <begin position="276"/>
        <end position="296"/>
    </location>
</feature>
<dbReference type="AlphaFoldDB" id="A0A1M5CTJ9"/>
<evidence type="ECO:0000256" key="3">
    <source>
        <dbReference type="ARBA" id="ARBA00022989"/>
    </source>
</evidence>
<comment type="subcellular location">
    <subcellularLocation>
        <location evidence="1">Membrane</location>
    </subcellularLocation>
</comment>
<evidence type="ECO:0000256" key="1">
    <source>
        <dbReference type="ARBA" id="ARBA00004370"/>
    </source>
</evidence>
<dbReference type="Proteomes" id="UP000183945">
    <property type="component" value="Unassembled WGS sequence"/>
</dbReference>
<dbReference type="Pfam" id="PF00924">
    <property type="entry name" value="MS_channel_2nd"/>
    <property type="match status" value="1"/>
</dbReference>
<name>A0A1M5CTJ9_SALEC</name>
<evidence type="ECO:0000256" key="5">
    <source>
        <dbReference type="SAM" id="Phobius"/>
    </source>
</evidence>
<protein>
    <submittedName>
        <fullName evidence="7">Small-conductance mechanosensitive channel</fullName>
    </submittedName>
</protein>
<dbReference type="PANTHER" id="PTHR30566">
    <property type="entry name" value="YNAI-RELATED MECHANOSENSITIVE ION CHANNEL"/>
    <property type="match status" value="1"/>
</dbReference>
<feature type="domain" description="Mechanosensitive ion channel MscS" evidence="6">
    <location>
        <begin position="407"/>
        <end position="472"/>
    </location>
</feature>
<dbReference type="STRING" id="1073325.SAMN05444483_101661"/>
<dbReference type="Gene3D" id="1.10.287.1260">
    <property type="match status" value="1"/>
</dbReference>
<keyword evidence="8" id="KW-1185">Reference proteome</keyword>
<proteinExistence type="predicted"/>
<dbReference type="InterPro" id="IPR023408">
    <property type="entry name" value="MscS_beta-dom_sf"/>
</dbReference>